<dbReference type="PANTHER" id="PTHR43711:SF1">
    <property type="entry name" value="HISTIDINE KINASE 1"/>
    <property type="match status" value="1"/>
</dbReference>
<protein>
    <recommendedName>
        <fullName evidence="2">histidine kinase</fullName>
        <ecNumber evidence="2">2.7.13.3</ecNumber>
    </recommendedName>
</protein>
<keyword evidence="3" id="KW-0808">Transferase</keyword>
<evidence type="ECO:0000256" key="1">
    <source>
        <dbReference type="ARBA" id="ARBA00000085"/>
    </source>
</evidence>
<evidence type="ECO:0000256" key="5">
    <source>
        <dbReference type="ARBA" id="ARBA00023012"/>
    </source>
</evidence>
<dbReference type="InterPro" id="IPR003594">
    <property type="entry name" value="HATPase_dom"/>
</dbReference>
<comment type="catalytic activity">
    <reaction evidence="1">
        <text>ATP + protein L-histidine = ADP + protein N-phospho-L-histidine.</text>
        <dbReference type="EC" id="2.7.13.3"/>
    </reaction>
</comment>
<evidence type="ECO:0000256" key="3">
    <source>
        <dbReference type="ARBA" id="ARBA00022679"/>
    </source>
</evidence>
<organism evidence="8">
    <name type="scientific">marine sediment metagenome</name>
    <dbReference type="NCBI Taxonomy" id="412755"/>
    <lineage>
        <taxon>unclassified sequences</taxon>
        <taxon>metagenomes</taxon>
        <taxon>ecological metagenomes</taxon>
    </lineage>
</organism>
<dbReference type="SMART" id="SM00387">
    <property type="entry name" value="HATPase_c"/>
    <property type="match status" value="1"/>
</dbReference>
<comment type="caution">
    <text evidence="8">The sequence shown here is derived from an EMBL/GenBank/DDBJ whole genome shotgun (WGS) entry which is preliminary data.</text>
</comment>
<dbReference type="InterPro" id="IPR036890">
    <property type="entry name" value="HATPase_C_sf"/>
</dbReference>
<evidence type="ECO:0000259" key="7">
    <source>
        <dbReference type="PROSITE" id="PS50109"/>
    </source>
</evidence>
<evidence type="ECO:0000256" key="6">
    <source>
        <dbReference type="SAM" id="MobiDB-lite"/>
    </source>
</evidence>
<dbReference type="InterPro" id="IPR050736">
    <property type="entry name" value="Sensor_HK_Regulatory"/>
</dbReference>
<reference evidence="8" key="1">
    <citation type="journal article" date="2014" name="Front. Microbiol.">
        <title>High frequency of phylogenetically diverse reductive dehalogenase-homologous genes in deep subseafloor sedimentary metagenomes.</title>
        <authorList>
            <person name="Kawai M."/>
            <person name="Futagami T."/>
            <person name="Toyoda A."/>
            <person name="Takaki Y."/>
            <person name="Nishi S."/>
            <person name="Hori S."/>
            <person name="Arai W."/>
            <person name="Tsubouchi T."/>
            <person name="Morono Y."/>
            <person name="Uchiyama I."/>
            <person name="Ito T."/>
            <person name="Fujiyama A."/>
            <person name="Inagaki F."/>
            <person name="Takami H."/>
        </authorList>
    </citation>
    <scope>NUCLEOTIDE SEQUENCE</scope>
    <source>
        <strain evidence="8">Expedition CK06-06</strain>
    </source>
</reference>
<proteinExistence type="predicted"/>
<dbReference type="PRINTS" id="PR00344">
    <property type="entry name" value="BCTRLSENSOR"/>
</dbReference>
<dbReference type="InterPro" id="IPR005467">
    <property type="entry name" value="His_kinase_dom"/>
</dbReference>
<dbReference type="EC" id="2.7.13.3" evidence="2"/>
<dbReference type="SUPFAM" id="SSF55874">
    <property type="entry name" value="ATPase domain of HSP90 chaperone/DNA topoisomerase II/histidine kinase"/>
    <property type="match status" value="1"/>
</dbReference>
<evidence type="ECO:0000256" key="2">
    <source>
        <dbReference type="ARBA" id="ARBA00012438"/>
    </source>
</evidence>
<feature type="domain" description="Histidine kinase" evidence="7">
    <location>
        <begin position="1"/>
        <end position="113"/>
    </location>
</feature>
<dbReference type="GO" id="GO:0000160">
    <property type="term" value="P:phosphorelay signal transduction system"/>
    <property type="evidence" value="ECO:0007669"/>
    <property type="project" value="UniProtKB-KW"/>
</dbReference>
<evidence type="ECO:0000256" key="4">
    <source>
        <dbReference type="ARBA" id="ARBA00022777"/>
    </source>
</evidence>
<keyword evidence="5" id="KW-0902">Two-component regulatory system</keyword>
<dbReference type="CDD" id="cd16922">
    <property type="entry name" value="HATPase_EvgS-ArcB-TorS-like"/>
    <property type="match status" value="1"/>
</dbReference>
<gene>
    <name evidence="8" type="ORF">S12H4_60374</name>
</gene>
<evidence type="ECO:0000313" key="8">
    <source>
        <dbReference type="EMBL" id="GAJ22272.1"/>
    </source>
</evidence>
<dbReference type="EMBL" id="BARW01039719">
    <property type="protein sequence ID" value="GAJ22272.1"/>
    <property type="molecule type" value="Genomic_DNA"/>
</dbReference>
<dbReference type="Gene3D" id="3.30.565.10">
    <property type="entry name" value="Histidine kinase-like ATPase, C-terminal domain"/>
    <property type="match status" value="1"/>
</dbReference>
<feature type="non-terminal residue" evidence="8">
    <location>
        <position position="1"/>
    </location>
</feature>
<dbReference type="PROSITE" id="PS50109">
    <property type="entry name" value="HIS_KIN"/>
    <property type="match status" value="1"/>
</dbReference>
<sequence>LSFVPGLLNLVNNAIKFTEKGHVYLNVSFQELADRNEIRFDVEDTGIGISPDKHKIIFERFTQVGKGKARIYQGTGLGLEITKQLAILLGGDVSLASEVGKGSVFSLTIPTNIVAKSHTPLDKHDSEEGRAQKTGSR</sequence>
<feature type="compositionally biased region" description="Basic and acidic residues" evidence="6">
    <location>
        <begin position="119"/>
        <end position="131"/>
    </location>
</feature>
<feature type="non-terminal residue" evidence="8">
    <location>
        <position position="137"/>
    </location>
</feature>
<dbReference type="GO" id="GO:0004673">
    <property type="term" value="F:protein histidine kinase activity"/>
    <property type="evidence" value="ECO:0007669"/>
    <property type="project" value="UniProtKB-EC"/>
</dbReference>
<name>X1VQ26_9ZZZZ</name>
<feature type="region of interest" description="Disordered" evidence="6">
    <location>
        <begin position="118"/>
        <end position="137"/>
    </location>
</feature>
<dbReference type="Pfam" id="PF02518">
    <property type="entry name" value="HATPase_c"/>
    <property type="match status" value="1"/>
</dbReference>
<dbReference type="AlphaFoldDB" id="X1VQ26"/>
<keyword evidence="4" id="KW-0418">Kinase</keyword>
<dbReference type="InterPro" id="IPR004358">
    <property type="entry name" value="Sig_transdc_His_kin-like_C"/>
</dbReference>
<dbReference type="PANTHER" id="PTHR43711">
    <property type="entry name" value="TWO-COMPONENT HISTIDINE KINASE"/>
    <property type="match status" value="1"/>
</dbReference>
<accession>X1VQ26</accession>